<evidence type="ECO:0000313" key="2">
    <source>
        <dbReference type="EMBL" id="MDI3387337.1"/>
    </source>
</evidence>
<keyword evidence="3" id="KW-1185">Reference proteome</keyword>
<comment type="caution">
    <text evidence="2">The sequence shown here is derived from an EMBL/GenBank/DDBJ whole genome shotgun (WGS) entry which is preliminary data.</text>
</comment>
<dbReference type="InterPro" id="IPR043504">
    <property type="entry name" value="Peptidase_S1_PA_chymotrypsin"/>
</dbReference>
<protein>
    <submittedName>
        <fullName evidence="2">Serine protease</fullName>
    </submittedName>
</protein>
<organism evidence="2 3">
    <name type="scientific">Streptomyces solicavernae</name>
    <dbReference type="NCBI Taxonomy" id="3043614"/>
    <lineage>
        <taxon>Bacteria</taxon>
        <taxon>Bacillati</taxon>
        <taxon>Actinomycetota</taxon>
        <taxon>Actinomycetes</taxon>
        <taxon>Kitasatosporales</taxon>
        <taxon>Streptomycetaceae</taxon>
        <taxon>Streptomyces</taxon>
    </lineage>
</organism>
<dbReference type="Proteomes" id="UP001224661">
    <property type="component" value="Unassembled WGS sequence"/>
</dbReference>
<dbReference type="SUPFAM" id="SSF50494">
    <property type="entry name" value="Trypsin-like serine proteases"/>
    <property type="match status" value="1"/>
</dbReference>
<keyword evidence="1" id="KW-0732">Signal</keyword>
<evidence type="ECO:0000313" key="3">
    <source>
        <dbReference type="Proteomes" id="UP001224661"/>
    </source>
</evidence>
<evidence type="ECO:0000256" key="1">
    <source>
        <dbReference type="SAM" id="SignalP"/>
    </source>
</evidence>
<dbReference type="GO" id="GO:0006508">
    <property type="term" value="P:proteolysis"/>
    <property type="evidence" value="ECO:0007669"/>
    <property type="project" value="UniProtKB-KW"/>
</dbReference>
<keyword evidence="2" id="KW-0645">Protease</keyword>
<dbReference type="RefSeq" id="WP_282513634.1">
    <property type="nucleotide sequence ID" value="NZ_JASCIR010000010.1"/>
</dbReference>
<gene>
    <name evidence="2" type="ORF">QIS99_14165</name>
</gene>
<dbReference type="InterPro" id="IPR009003">
    <property type="entry name" value="Peptidase_S1_PA"/>
</dbReference>
<accession>A0ABT6RSG7</accession>
<proteinExistence type="predicted"/>
<dbReference type="EMBL" id="JASCIR010000010">
    <property type="protein sequence ID" value="MDI3387337.1"/>
    <property type="molecule type" value="Genomic_DNA"/>
</dbReference>
<sequence length="326" mass="33278">MKKPLVGAFAAALLLAGAGAAPAVAQDGAAATPGKAAGSSTFGKALGSSTFGKALGSEVDQVIDQALGQALGKAKKRPKAVDFAGTVALSNCSGSVVRTPDAEPGDPALVMSNGHCLEGGMPGPGEVLVDQPSSRTFDLLDASGGEVGTLKASKLAYGTMTDTDLSLYELTSTYEEIESEYGIKALELNAEHPKAGTAITVVSGYWKRTYSCDIDGFVPTLKEGDWTWKDSVRYTPACKTIGGTSGSPVVDDATGKVVAVNNTGNESGEECTVNNPCEVDENGEVTVRKGINYAQQTYQMVPCVGAGSKIDLTAEGCGLPKPGAGK</sequence>
<feature type="signal peptide" evidence="1">
    <location>
        <begin position="1"/>
        <end position="25"/>
    </location>
</feature>
<dbReference type="Gene3D" id="2.40.10.10">
    <property type="entry name" value="Trypsin-like serine proteases"/>
    <property type="match status" value="1"/>
</dbReference>
<feature type="chain" id="PRO_5045526383" evidence="1">
    <location>
        <begin position="26"/>
        <end position="326"/>
    </location>
</feature>
<keyword evidence="2" id="KW-0378">Hydrolase</keyword>
<name>A0ABT6RSG7_9ACTN</name>
<dbReference type="Pfam" id="PF13365">
    <property type="entry name" value="Trypsin_2"/>
    <property type="match status" value="1"/>
</dbReference>
<dbReference type="GO" id="GO:0008233">
    <property type="term" value="F:peptidase activity"/>
    <property type="evidence" value="ECO:0007669"/>
    <property type="project" value="UniProtKB-KW"/>
</dbReference>
<reference evidence="2 3" key="1">
    <citation type="submission" date="2023-05" db="EMBL/GenBank/DDBJ databases">
        <title>Draft genome sequence of Streptomyces sp. B-S-A8 isolated from a cave soil in Thailand.</title>
        <authorList>
            <person name="Chamroensaksri N."/>
            <person name="Muangham S."/>
        </authorList>
    </citation>
    <scope>NUCLEOTIDE SEQUENCE [LARGE SCALE GENOMIC DNA]</scope>
    <source>
        <strain evidence="2 3">B-S-A8</strain>
    </source>
</reference>